<dbReference type="InterPro" id="IPR013766">
    <property type="entry name" value="Thioredoxin_domain"/>
</dbReference>
<evidence type="ECO:0000259" key="3">
    <source>
        <dbReference type="PROSITE" id="PS51352"/>
    </source>
</evidence>
<dbReference type="Gene3D" id="3.40.30.10">
    <property type="entry name" value="Glutaredoxin"/>
    <property type="match status" value="1"/>
</dbReference>
<reference evidence="4" key="1">
    <citation type="submission" date="2024-02" db="EMBL/GenBank/DDBJ databases">
        <title>Genome sequences of strain Gemmobacter sp. JM10B15.</title>
        <authorList>
            <person name="Zhang M."/>
        </authorList>
    </citation>
    <scope>NUCLEOTIDE SEQUENCE</scope>
    <source>
        <strain evidence="4">JM10B15</strain>
    </source>
</reference>
<evidence type="ECO:0000313" key="4">
    <source>
        <dbReference type="EMBL" id="MEH7829374.1"/>
    </source>
</evidence>
<feature type="compositionally biased region" description="Low complexity" evidence="2">
    <location>
        <begin position="36"/>
        <end position="56"/>
    </location>
</feature>
<comment type="caution">
    <text evidence="4">The sequence shown here is derived from an EMBL/GenBank/DDBJ whole genome shotgun (WGS) entry which is preliminary data.</text>
</comment>
<evidence type="ECO:0000256" key="2">
    <source>
        <dbReference type="SAM" id="MobiDB-lite"/>
    </source>
</evidence>
<dbReference type="EMBL" id="JBALHR010000009">
    <property type="protein sequence ID" value="MEH7829374.1"/>
    <property type="molecule type" value="Genomic_DNA"/>
</dbReference>
<feature type="domain" description="Thioredoxin" evidence="3">
    <location>
        <begin position="33"/>
        <end position="255"/>
    </location>
</feature>
<name>A0ABU8BZB5_9RHOB</name>
<dbReference type="CDD" id="cd02972">
    <property type="entry name" value="DsbA_family"/>
    <property type="match status" value="1"/>
</dbReference>
<dbReference type="InterPro" id="IPR036249">
    <property type="entry name" value="Thioredoxin-like_sf"/>
</dbReference>
<accession>A0ABU8BZB5</accession>
<evidence type="ECO:0000313" key="5">
    <source>
        <dbReference type="Proteomes" id="UP001431963"/>
    </source>
</evidence>
<keyword evidence="5" id="KW-1185">Reference proteome</keyword>
<organism evidence="4 5">
    <name type="scientific">Gemmobacter denitrificans</name>
    <dbReference type="NCBI Taxonomy" id="3123040"/>
    <lineage>
        <taxon>Bacteria</taxon>
        <taxon>Pseudomonadati</taxon>
        <taxon>Pseudomonadota</taxon>
        <taxon>Alphaproteobacteria</taxon>
        <taxon>Rhodobacterales</taxon>
        <taxon>Paracoccaceae</taxon>
        <taxon>Gemmobacter</taxon>
    </lineage>
</organism>
<evidence type="ECO:0000256" key="1">
    <source>
        <dbReference type="ARBA" id="ARBA00003565"/>
    </source>
</evidence>
<protein>
    <submittedName>
        <fullName evidence="4">Thioredoxin domain-containing protein</fullName>
    </submittedName>
</protein>
<dbReference type="InterPro" id="IPR012336">
    <property type="entry name" value="Thioredoxin-like_fold"/>
</dbReference>
<dbReference type="SUPFAM" id="SSF52833">
    <property type="entry name" value="Thioredoxin-like"/>
    <property type="match status" value="1"/>
</dbReference>
<dbReference type="PROSITE" id="PS51352">
    <property type="entry name" value="THIOREDOXIN_2"/>
    <property type="match status" value="1"/>
</dbReference>
<feature type="region of interest" description="Disordered" evidence="2">
    <location>
        <begin position="30"/>
        <end position="86"/>
    </location>
</feature>
<proteinExistence type="predicted"/>
<sequence length="256" mass="27598">MSSMNQRLALGLGAAVAVIAVAAYIGFAPKDPPEPQATAPESSAPAQPEATAPATSDTAAQNPAPEAVPAPTPAPDASTTLPEVPELVLGNPDAKVTVTEYASYTCPHCATFHDQVFKQLKSEFIDTGKVRFVYREVYFDRYGLWASIMARCGGEMRYFGLNGILFEKQREWAASDDPGVVIENLKKIGRTAGLTDPQLEACFKDEKLAEAMVAKFQQNMEADKVEGTPSIFINGEKHPNMSYADLKALIEAELAK</sequence>
<dbReference type="RefSeq" id="WP_335424346.1">
    <property type="nucleotide sequence ID" value="NZ_JBALHR010000009.1"/>
</dbReference>
<dbReference type="Pfam" id="PF13462">
    <property type="entry name" value="Thioredoxin_4"/>
    <property type="match status" value="1"/>
</dbReference>
<gene>
    <name evidence="4" type="ORF">V6590_14555</name>
</gene>
<dbReference type="Proteomes" id="UP001431963">
    <property type="component" value="Unassembled WGS sequence"/>
</dbReference>
<comment type="function">
    <text evidence="1">May be required for disulfide bond formation in some proteins.</text>
</comment>